<keyword evidence="1" id="KW-0812">Transmembrane</keyword>
<evidence type="ECO:0000256" key="1">
    <source>
        <dbReference type="SAM" id="Phobius"/>
    </source>
</evidence>
<accession>A0A9W7X8X2</accession>
<evidence type="ECO:0000313" key="3">
    <source>
        <dbReference type="Proteomes" id="UP001164776"/>
    </source>
</evidence>
<proteinExistence type="predicted"/>
<keyword evidence="1" id="KW-1133">Transmembrane helix</keyword>
<organism evidence="2 3">
    <name type="scientific">Paspalum vaginatum</name>
    <name type="common">seashore paspalum</name>
    <dbReference type="NCBI Taxonomy" id="158149"/>
    <lineage>
        <taxon>Eukaryota</taxon>
        <taxon>Viridiplantae</taxon>
        <taxon>Streptophyta</taxon>
        <taxon>Embryophyta</taxon>
        <taxon>Tracheophyta</taxon>
        <taxon>Spermatophyta</taxon>
        <taxon>Magnoliopsida</taxon>
        <taxon>Liliopsida</taxon>
        <taxon>Poales</taxon>
        <taxon>Poaceae</taxon>
        <taxon>PACMAD clade</taxon>
        <taxon>Panicoideae</taxon>
        <taxon>Andropogonodae</taxon>
        <taxon>Paspaleae</taxon>
        <taxon>Paspalinae</taxon>
        <taxon>Paspalum</taxon>
    </lineage>
</organism>
<dbReference type="EMBL" id="MU630307">
    <property type="protein sequence ID" value="KAJ1254161.1"/>
    <property type="molecule type" value="Genomic_DNA"/>
</dbReference>
<evidence type="ECO:0000313" key="2">
    <source>
        <dbReference type="EMBL" id="KAJ1254161.1"/>
    </source>
</evidence>
<dbReference type="Proteomes" id="UP001164776">
    <property type="component" value="Unassembled WGS sequence"/>
</dbReference>
<protein>
    <submittedName>
        <fullName evidence="2">Uncharacterized protein</fullName>
    </submittedName>
</protein>
<reference evidence="2 3" key="1">
    <citation type="submission" date="2022-10" db="EMBL/GenBank/DDBJ databases">
        <title>WGS assembly of Paspalum vaginatum 540-79.</title>
        <authorList>
            <person name="Sun G."/>
            <person name="Wase N."/>
            <person name="Shu S."/>
            <person name="Jenkins J."/>
            <person name="Zhou B."/>
            <person name="Torres-Rodriguez J."/>
            <person name="Chen C."/>
            <person name="Sandor L."/>
            <person name="Plott C."/>
            <person name="Yoshinga Y."/>
            <person name="Daum C."/>
            <person name="Qi P."/>
            <person name="Barry K."/>
            <person name="Lipzen A."/>
            <person name="Berry L."/>
            <person name="Pedersen C."/>
            <person name="Gottilla T."/>
            <person name="Foltz A."/>
            <person name="Yu H."/>
            <person name="O'Malley R."/>
            <person name="Zhang C."/>
            <person name="Devos K."/>
            <person name="Sigmon B."/>
            <person name="Yu B."/>
            <person name="Obata T."/>
            <person name="Schmutz J."/>
            <person name="Schnable J."/>
        </authorList>
    </citation>
    <scope>NUCLEOTIDE SEQUENCE [LARGE SCALE GENOMIC DNA]</scope>
    <source>
        <strain evidence="3">cv. 540-79</strain>
    </source>
</reference>
<sequence length="110" mass="11591">MAMESLAIFCWVVLNAAALPHRRLLLPPRRRLLRDSTILIILGASTLFHAVVVANPGTTEASHALAAAAGFLAWVAGVALLLLALTVDRFPAEARLAAQLLEVVAAGALF</sequence>
<gene>
    <name evidence="2" type="ORF">BS78_K111400</name>
</gene>
<name>A0A9W7X8X2_9POAL</name>
<keyword evidence="3" id="KW-1185">Reference proteome</keyword>
<keyword evidence="1" id="KW-0472">Membrane</keyword>
<comment type="caution">
    <text evidence="2">The sequence shown here is derived from an EMBL/GenBank/DDBJ whole genome shotgun (WGS) entry which is preliminary data.</text>
</comment>
<feature type="transmembrane region" description="Helical" evidence="1">
    <location>
        <begin position="37"/>
        <end position="58"/>
    </location>
</feature>
<dbReference type="AlphaFoldDB" id="A0A9W7X8X2"/>
<feature type="transmembrane region" description="Helical" evidence="1">
    <location>
        <begin position="64"/>
        <end position="85"/>
    </location>
</feature>